<keyword evidence="2" id="KW-1133">Transmembrane helix</keyword>
<evidence type="ECO:0000256" key="1">
    <source>
        <dbReference type="SAM" id="MobiDB-lite"/>
    </source>
</evidence>
<keyword evidence="4" id="KW-1185">Reference proteome</keyword>
<keyword evidence="2" id="KW-0812">Transmembrane</keyword>
<dbReference type="Proteomes" id="UP001054837">
    <property type="component" value="Unassembled WGS sequence"/>
</dbReference>
<dbReference type="EMBL" id="BPLQ01013154">
    <property type="protein sequence ID" value="GIY70340.1"/>
    <property type="molecule type" value="Genomic_DNA"/>
</dbReference>
<comment type="caution">
    <text evidence="3">The sequence shown here is derived from an EMBL/GenBank/DDBJ whole genome shotgun (WGS) entry which is preliminary data.</text>
</comment>
<sequence length="107" mass="12474">MPKPCRYRNDGRNQRKQKTTLSKNTAVELSALVVCVIHHLGLSRGSPMQRHRSRECSRPTSYANEKRFCCGAELFEAKDDFVFNLISWKIFLVMKLFKLYMPPCFTV</sequence>
<name>A0AAV4VK65_9ARAC</name>
<keyword evidence="2" id="KW-0472">Membrane</keyword>
<accession>A0AAV4VK65</accession>
<gene>
    <name evidence="3" type="ORF">CDAR_61741</name>
</gene>
<evidence type="ECO:0000256" key="2">
    <source>
        <dbReference type="SAM" id="Phobius"/>
    </source>
</evidence>
<dbReference type="AlphaFoldDB" id="A0AAV4VK65"/>
<evidence type="ECO:0000313" key="3">
    <source>
        <dbReference type="EMBL" id="GIY70340.1"/>
    </source>
</evidence>
<protein>
    <submittedName>
        <fullName evidence="3">Uncharacterized protein</fullName>
    </submittedName>
</protein>
<evidence type="ECO:0000313" key="4">
    <source>
        <dbReference type="Proteomes" id="UP001054837"/>
    </source>
</evidence>
<reference evidence="3 4" key="1">
    <citation type="submission" date="2021-06" db="EMBL/GenBank/DDBJ databases">
        <title>Caerostris darwini draft genome.</title>
        <authorList>
            <person name="Kono N."/>
            <person name="Arakawa K."/>
        </authorList>
    </citation>
    <scope>NUCLEOTIDE SEQUENCE [LARGE SCALE GENOMIC DNA]</scope>
</reference>
<organism evidence="3 4">
    <name type="scientific">Caerostris darwini</name>
    <dbReference type="NCBI Taxonomy" id="1538125"/>
    <lineage>
        <taxon>Eukaryota</taxon>
        <taxon>Metazoa</taxon>
        <taxon>Ecdysozoa</taxon>
        <taxon>Arthropoda</taxon>
        <taxon>Chelicerata</taxon>
        <taxon>Arachnida</taxon>
        <taxon>Araneae</taxon>
        <taxon>Araneomorphae</taxon>
        <taxon>Entelegynae</taxon>
        <taxon>Araneoidea</taxon>
        <taxon>Araneidae</taxon>
        <taxon>Caerostris</taxon>
    </lineage>
</organism>
<proteinExistence type="predicted"/>
<feature type="transmembrane region" description="Helical" evidence="2">
    <location>
        <begin position="21"/>
        <end position="41"/>
    </location>
</feature>
<feature type="region of interest" description="Disordered" evidence="1">
    <location>
        <begin position="1"/>
        <end position="20"/>
    </location>
</feature>